<dbReference type="Pfam" id="PF12680">
    <property type="entry name" value="SnoaL_2"/>
    <property type="match status" value="1"/>
</dbReference>
<reference evidence="2" key="1">
    <citation type="submission" date="2021-04" db="EMBL/GenBank/DDBJ databases">
        <title>Isolation of p-tert-butylphenol degrading bacteria Sphingobium phenoxybenzoativorans Tas13 from active sludge.</title>
        <authorList>
            <person name="Li Y."/>
        </authorList>
    </citation>
    <scope>NUCLEOTIDE SEQUENCE</scope>
    <source>
        <strain evidence="2">Tas13</strain>
    </source>
</reference>
<dbReference type="Proteomes" id="UP000681425">
    <property type="component" value="Chromosome"/>
</dbReference>
<name>A0A975K8G7_9SPHN</name>
<dbReference type="SUPFAM" id="SSF54427">
    <property type="entry name" value="NTF2-like"/>
    <property type="match status" value="1"/>
</dbReference>
<keyword evidence="3" id="KW-1185">Reference proteome</keyword>
<proteinExistence type="predicted"/>
<dbReference type="InterPro" id="IPR032710">
    <property type="entry name" value="NTF2-like_dom_sf"/>
</dbReference>
<evidence type="ECO:0000259" key="1">
    <source>
        <dbReference type="Pfam" id="PF12680"/>
    </source>
</evidence>
<evidence type="ECO:0000313" key="2">
    <source>
        <dbReference type="EMBL" id="QUT06741.1"/>
    </source>
</evidence>
<evidence type="ECO:0000313" key="3">
    <source>
        <dbReference type="Proteomes" id="UP000681425"/>
    </source>
</evidence>
<dbReference type="InterPro" id="IPR037401">
    <property type="entry name" value="SnoaL-like"/>
</dbReference>
<gene>
    <name evidence="2" type="ORF">KFK14_04670</name>
</gene>
<sequence length="131" mass="14466">MSHPSPRDVATGFFEDVSAGRVAEAWDRLAPDVIYDVIAPAPVGRRVDRDGLGAMYADGVMAALAEPLRLEIKGVTAEGERVAVEVESHSVNKRGMIYNNRYHFLFVIRDGKIVEGREYLDSAHLIDILDV</sequence>
<protein>
    <submittedName>
        <fullName evidence="2">Nuclear transport factor 2 family protein</fullName>
    </submittedName>
</protein>
<dbReference type="EMBL" id="CP073910">
    <property type="protein sequence ID" value="QUT06741.1"/>
    <property type="molecule type" value="Genomic_DNA"/>
</dbReference>
<dbReference type="AlphaFoldDB" id="A0A975K8G7"/>
<feature type="domain" description="SnoaL-like" evidence="1">
    <location>
        <begin position="11"/>
        <end position="115"/>
    </location>
</feature>
<dbReference type="RefSeq" id="WP_212610044.1">
    <property type="nucleotide sequence ID" value="NZ_CP073910.1"/>
</dbReference>
<accession>A0A975K8G7</accession>
<dbReference type="KEGG" id="spph:KFK14_04670"/>
<dbReference type="PANTHER" id="PTHR41252">
    <property type="entry name" value="BLR2505 PROTEIN"/>
    <property type="match status" value="1"/>
</dbReference>
<organism evidence="2 3">
    <name type="scientific">Sphingobium phenoxybenzoativorans</name>
    <dbReference type="NCBI Taxonomy" id="1592790"/>
    <lineage>
        <taxon>Bacteria</taxon>
        <taxon>Pseudomonadati</taxon>
        <taxon>Pseudomonadota</taxon>
        <taxon>Alphaproteobacteria</taxon>
        <taxon>Sphingomonadales</taxon>
        <taxon>Sphingomonadaceae</taxon>
        <taxon>Sphingobium</taxon>
    </lineage>
</organism>
<dbReference type="Gene3D" id="3.10.450.50">
    <property type="match status" value="1"/>
</dbReference>
<dbReference type="PANTHER" id="PTHR41252:SF1">
    <property type="entry name" value="BLR2505 PROTEIN"/>
    <property type="match status" value="1"/>
</dbReference>